<comment type="similarity">
    <text evidence="1 9">Belongs to the class-I aminoacyl-tRNA synthetase family.</text>
</comment>
<evidence type="ECO:0000256" key="9">
    <source>
        <dbReference type="RuleBase" id="RU363037"/>
    </source>
</evidence>
<feature type="domain" description="tRNA synthetases class I (E and Q) anti-codon binding" evidence="13">
    <location>
        <begin position="547"/>
        <end position="653"/>
    </location>
</feature>
<dbReference type="FunFam" id="3.40.50.620:FF:000037">
    <property type="entry name" value="Glutamine--tRNA ligase cytoplasmic"/>
    <property type="match status" value="1"/>
</dbReference>
<gene>
    <name evidence="14" type="ORF">OLUC0939_LOCUS5318</name>
</gene>
<feature type="domain" description="Glutamyl/glutaminyl-tRNA synthetase class Ib catalytic" evidence="11">
    <location>
        <begin position="106"/>
        <end position="433"/>
    </location>
</feature>
<dbReference type="Gene3D" id="2.40.240.10">
    <property type="entry name" value="Ribosomal Protein L25, Chain P"/>
    <property type="match status" value="2"/>
</dbReference>
<dbReference type="InterPro" id="IPR020059">
    <property type="entry name" value="Glu/Gln-tRNA-synth_Ib_codon-bd"/>
</dbReference>
<dbReference type="Pfam" id="PF20974">
    <property type="entry name" value="tRNA-synt_1c_C2"/>
    <property type="match status" value="1"/>
</dbReference>
<protein>
    <recommendedName>
        <fullName evidence="2">glutamine--tRNA ligase</fullName>
        <ecNumber evidence="2">6.1.1.18</ecNumber>
    </recommendedName>
</protein>
<dbReference type="InterPro" id="IPR001412">
    <property type="entry name" value="aa-tRNA-synth_I_CS"/>
</dbReference>
<accession>A0A7R9XSS1</accession>
<dbReference type="PANTHER" id="PTHR43097">
    <property type="entry name" value="GLUTAMINE-TRNA LIGASE"/>
    <property type="match status" value="1"/>
</dbReference>
<dbReference type="InterPro" id="IPR020058">
    <property type="entry name" value="Glu/Gln-tRNA-synth_Ib_cat-dom"/>
</dbReference>
<evidence type="ECO:0000256" key="2">
    <source>
        <dbReference type="ARBA" id="ARBA00012836"/>
    </source>
</evidence>
<evidence type="ECO:0000256" key="6">
    <source>
        <dbReference type="ARBA" id="ARBA00022917"/>
    </source>
</evidence>
<dbReference type="InterPro" id="IPR049437">
    <property type="entry name" value="tRNA-synt_1c_C2"/>
</dbReference>
<dbReference type="AlphaFoldDB" id="A0A7R9XSS1"/>
<comment type="catalytic activity">
    <reaction evidence="8">
        <text>tRNA(Gln) + L-glutamine + ATP = L-glutaminyl-tRNA(Gln) + AMP + diphosphate</text>
        <dbReference type="Rhea" id="RHEA:20121"/>
        <dbReference type="Rhea" id="RHEA-COMP:9662"/>
        <dbReference type="Rhea" id="RHEA-COMP:9681"/>
        <dbReference type="ChEBI" id="CHEBI:30616"/>
        <dbReference type="ChEBI" id="CHEBI:33019"/>
        <dbReference type="ChEBI" id="CHEBI:58359"/>
        <dbReference type="ChEBI" id="CHEBI:78442"/>
        <dbReference type="ChEBI" id="CHEBI:78521"/>
        <dbReference type="ChEBI" id="CHEBI:456215"/>
        <dbReference type="EC" id="6.1.1.18"/>
    </reaction>
</comment>
<feature type="domain" description="Glutamyl/glutaminyl-tRNA synthetase class Ib anti-codon binding" evidence="12">
    <location>
        <begin position="436"/>
        <end position="535"/>
    </location>
</feature>
<evidence type="ECO:0000256" key="5">
    <source>
        <dbReference type="ARBA" id="ARBA00022840"/>
    </source>
</evidence>
<dbReference type="GO" id="GO:0005524">
    <property type="term" value="F:ATP binding"/>
    <property type="evidence" value="ECO:0007669"/>
    <property type="project" value="UniProtKB-KW"/>
</dbReference>
<dbReference type="InterPro" id="IPR050132">
    <property type="entry name" value="Gln/Glu-tRNA_Ligase"/>
</dbReference>
<feature type="compositionally biased region" description="Basic and acidic residues" evidence="10">
    <location>
        <begin position="30"/>
        <end position="39"/>
    </location>
</feature>
<dbReference type="InterPro" id="IPR011035">
    <property type="entry name" value="Ribosomal_bL25/Gln-tRNA_synth"/>
</dbReference>
<sequence length="680" mass="75936">MRVKAYGEAKAAFESAEAICATTTVRAEAKAKEGGEGGKAKTKTNAKANAAETQDALDATHLPKPGSEGHVTAKQKENLPPGAKNYAINSVAAMADHLAATGGKWRTRFPPEPNGYLHIGHAKAMYFDFGVARKRGGETILRFDDTNPAAEKQEYIDSIISSVKWLGHEPAATTYSSDYFDKLYEFAVDLIKSGNAYVCFQNKEQTFNSRKLLQSFQKMCADGGLPRYETPLPEGAESPWRNTSVEENLSLFEKMKNREFKEGECCLRMKGDLRSDIPSMWDLAAYRIKYETHPHSGDKWCIYPTYDYTHCLVDSLENITHSLCTLEFESRQAPNGSYYWLLDALDTYKPVTWEFSRCNITYNVMSKRKLNTLVTKGYVNGWDDPRLLTLEGLRRRGYTPSAINKFCASLGVTRHDNTQPISRLENVVRDEMKDSASRYFAVLDPVKVNITNHPGGELMCEAPVHPSFAERGMRRIDLKPTIFIERSDFKTEDVDGYFGLAPGKTVRLQFGYNITCTDFKTHDDGSVSEINATIDMESRAAKPPKGILHWATPDFVKGECRLYNNLFTVEIPGKVDANAEQSNAPTATATDAVEGDAEEDEEDDGSVDWLTQINPESLVVHRDALLEPGLIEFASKPLETQVQLQRLGFFTFDNDSTADAPVLNRIVTLKESASRKTLGK</sequence>
<keyword evidence="5 9" id="KW-0067">ATP-binding</keyword>
<organism evidence="14">
    <name type="scientific">Ostreococcus sp. 'lucimarinus'</name>
    <dbReference type="NCBI Taxonomy" id="242159"/>
    <lineage>
        <taxon>Eukaryota</taxon>
        <taxon>Viridiplantae</taxon>
        <taxon>Chlorophyta</taxon>
        <taxon>Mamiellophyceae</taxon>
        <taxon>Mamiellales</taxon>
        <taxon>Bathycoccaceae</taxon>
        <taxon>Ostreococcus</taxon>
    </lineage>
</organism>
<dbReference type="SUPFAM" id="SSF50715">
    <property type="entry name" value="Ribosomal protein L25-like"/>
    <property type="match status" value="1"/>
</dbReference>
<keyword evidence="6 9" id="KW-0648">Protein biosynthesis</keyword>
<evidence type="ECO:0000259" key="12">
    <source>
        <dbReference type="Pfam" id="PF03950"/>
    </source>
</evidence>
<keyword evidence="4 9" id="KW-0547">Nucleotide-binding</keyword>
<dbReference type="SUPFAM" id="SSF52374">
    <property type="entry name" value="Nucleotidylyl transferase"/>
    <property type="match status" value="1"/>
</dbReference>
<dbReference type="InterPro" id="IPR020056">
    <property type="entry name" value="Rbsml_bL25/Gln-tRNA_synth_N"/>
</dbReference>
<dbReference type="Gene3D" id="3.40.50.620">
    <property type="entry name" value="HUPs"/>
    <property type="match status" value="1"/>
</dbReference>
<feature type="region of interest" description="Disordered" evidence="10">
    <location>
        <begin position="578"/>
        <end position="607"/>
    </location>
</feature>
<dbReference type="EMBL" id="HBDX01006187">
    <property type="protein sequence ID" value="CAD8224592.1"/>
    <property type="molecule type" value="Transcribed_RNA"/>
</dbReference>
<evidence type="ECO:0000259" key="13">
    <source>
        <dbReference type="Pfam" id="PF20974"/>
    </source>
</evidence>
<dbReference type="InterPro" id="IPR000924">
    <property type="entry name" value="Glu/Gln-tRNA-synth"/>
</dbReference>
<dbReference type="Pfam" id="PF03950">
    <property type="entry name" value="tRNA-synt_1c_C"/>
    <property type="match status" value="1"/>
</dbReference>
<feature type="compositionally biased region" description="Acidic residues" evidence="10">
    <location>
        <begin position="593"/>
        <end position="606"/>
    </location>
</feature>
<dbReference type="GO" id="GO:0005829">
    <property type="term" value="C:cytosol"/>
    <property type="evidence" value="ECO:0007669"/>
    <property type="project" value="TreeGrafter"/>
</dbReference>
<proteinExistence type="inferred from homology"/>
<reference evidence="14" key="1">
    <citation type="submission" date="2021-01" db="EMBL/GenBank/DDBJ databases">
        <authorList>
            <person name="Corre E."/>
            <person name="Pelletier E."/>
            <person name="Niang G."/>
            <person name="Scheremetjew M."/>
            <person name="Finn R."/>
            <person name="Kale V."/>
            <person name="Holt S."/>
            <person name="Cochrane G."/>
            <person name="Meng A."/>
            <person name="Brown T."/>
            <person name="Cohen L."/>
        </authorList>
    </citation>
    <scope>NUCLEOTIDE SEQUENCE</scope>
    <source>
        <strain evidence="14">Clade-A-BCC118000</strain>
    </source>
</reference>
<dbReference type="EC" id="6.1.1.18" evidence="2"/>
<name>A0A7R9XSS1_9CHLO</name>
<evidence type="ECO:0000256" key="4">
    <source>
        <dbReference type="ARBA" id="ARBA00022741"/>
    </source>
</evidence>
<dbReference type="NCBIfam" id="TIGR00440">
    <property type="entry name" value="glnS"/>
    <property type="match status" value="1"/>
</dbReference>
<evidence type="ECO:0000313" key="14">
    <source>
        <dbReference type="EMBL" id="CAD8224592.1"/>
    </source>
</evidence>
<feature type="compositionally biased region" description="Low complexity" evidence="10">
    <location>
        <begin position="43"/>
        <end position="53"/>
    </location>
</feature>
<evidence type="ECO:0000259" key="11">
    <source>
        <dbReference type="Pfam" id="PF00749"/>
    </source>
</evidence>
<keyword evidence="7 9" id="KW-0030">Aminoacyl-tRNA synthetase</keyword>
<dbReference type="PRINTS" id="PR00987">
    <property type="entry name" value="TRNASYNTHGLU"/>
</dbReference>
<dbReference type="InterPro" id="IPR004514">
    <property type="entry name" value="Gln-tRNA-synth"/>
</dbReference>
<evidence type="ECO:0000256" key="7">
    <source>
        <dbReference type="ARBA" id="ARBA00023146"/>
    </source>
</evidence>
<evidence type="ECO:0000256" key="1">
    <source>
        <dbReference type="ARBA" id="ARBA00005594"/>
    </source>
</evidence>
<dbReference type="GO" id="GO:0048608">
    <property type="term" value="P:reproductive structure development"/>
    <property type="evidence" value="ECO:0007669"/>
    <property type="project" value="UniProtKB-ARBA"/>
</dbReference>
<evidence type="ECO:0000256" key="3">
    <source>
        <dbReference type="ARBA" id="ARBA00022598"/>
    </source>
</evidence>
<feature type="region of interest" description="Disordered" evidence="10">
    <location>
        <begin position="30"/>
        <end position="82"/>
    </location>
</feature>
<dbReference type="PROSITE" id="PS00178">
    <property type="entry name" value="AA_TRNA_LIGASE_I"/>
    <property type="match status" value="1"/>
</dbReference>
<dbReference type="GO" id="GO:0004819">
    <property type="term" value="F:glutamine-tRNA ligase activity"/>
    <property type="evidence" value="ECO:0007669"/>
    <property type="project" value="UniProtKB-EC"/>
</dbReference>
<evidence type="ECO:0000256" key="8">
    <source>
        <dbReference type="ARBA" id="ARBA00048270"/>
    </source>
</evidence>
<dbReference type="InterPro" id="IPR014729">
    <property type="entry name" value="Rossmann-like_a/b/a_fold"/>
</dbReference>
<dbReference type="Pfam" id="PF00749">
    <property type="entry name" value="tRNA-synt_1c"/>
    <property type="match status" value="1"/>
</dbReference>
<evidence type="ECO:0000256" key="10">
    <source>
        <dbReference type="SAM" id="MobiDB-lite"/>
    </source>
</evidence>
<keyword evidence="3 9" id="KW-0436">Ligase</keyword>
<dbReference type="PANTHER" id="PTHR43097:SF4">
    <property type="entry name" value="GLUTAMINE--TRNA LIGASE"/>
    <property type="match status" value="1"/>
</dbReference>
<dbReference type="GO" id="GO:0009791">
    <property type="term" value="P:post-embryonic development"/>
    <property type="evidence" value="ECO:0007669"/>
    <property type="project" value="UniProtKB-ARBA"/>
</dbReference>
<dbReference type="GO" id="GO:0006425">
    <property type="term" value="P:glutaminyl-tRNA aminoacylation"/>
    <property type="evidence" value="ECO:0007669"/>
    <property type="project" value="InterPro"/>
</dbReference>